<reference evidence="1" key="3">
    <citation type="journal article" date="2017" name="Nature">
        <title>Genome sequence of the progenitor of the wheat D genome Aegilops tauschii.</title>
        <authorList>
            <person name="Luo M.C."/>
            <person name="Gu Y.Q."/>
            <person name="Puiu D."/>
            <person name="Wang H."/>
            <person name="Twardziok S.O."/>
            <person name="Deal K.R."/>
            <person name="Huo N."/>
            <person name="Zhu T."/>
            <person name="Wang L."/>
            <person name="Wang Y."/>
            <person name="McGuire P.E."/>
            <person name="Liu S."/>
            <person name="Long H."/>
            <person name="Ramasamy R.K."/>
            <person name="Rodriguez J.C."/>
            <person name="Van S.L."/>
            <person name="Yuan L."/>
            <person name="Wang Z."/>
            <person name="Xia Z."/>
            <person name="Xiao L."/>
            <person name="Anderson O.D."/>
            <person name="Ouyang S."/>
            <person name="Liang Y."/>
            <person name="Zimin A.V."/>
            <person name="Pertea G."/>
            <person name="Qi P."/>
            <person name="Bennetzen J.L."/>
            <person name="Dai X."/>
            <person name="Dawson M.W."/>
            <person name="Muller H.G."/>
            <person name="Kugler K."/>
            <person name="Rivarola-Duarte L."/>
            <person name="Spannagl M."/>
            <person name="Mayer K.F.X."/>
            <person name="Lu F.H."/>
            <person name="Bevan M.W."/>
            <person name="Leroy P."/>
            <person name="Li P."/>
            <person name="You F.M."/>
            <person name="Sun Q."/>
            <person name="Liu Z."/>
            <person name="Lyons E."/>
            <person name="Wicker T."/>
            <person name="Salzberg S.L."/>
            <person name="Devos K.M."/>
            <person name="Dvorak J."/>
        </authorList>
    </citation>
    <scope>NUCLEOTIDE SEQUENCE [LARGE SCALE GENOMIC DNA]</scope>
    <source>
        <strain evidence="1">cv. AL8/78</strain>
    </source>
</reference>
<dbReference type="Gramene" id="AET7Gv20416300.18">
    <property type="protein sequence ID" value="AET7Gv20416300.18"/>
    <property type="gene ID" value="AET7Gv20416300"/>
</dbReference>
<evidence type="ECO:0000313" key="2">
    <source>
        <dbReference type="Proteomes" id="UP000015105"/>
    </source>
</evidence>
<organism evidence="1 2">
    <name type="scientific">Aegilops tauschii subsp. strangulata</name>
    <name type="common">Goatgrass</name>
    <dbReference type="NCBI Taxonomy" id="200361"/>
    <lineage>
        <taxon>Eukaryota</taxon>
        <taxon>Viridiplantae</taxon>
        <taxon>Streptophyta</taxon>
        <taxon>Embryophyta</taxon>
        <taxon>Tracheophyta</taxon>
        <taxon>Spermatophyta</taxon>
        <taxon>Magnoliopsida</taxon>
        <taxon>Liliopsida</taxon>
        <taxon>Poales</taxon>
        <taxon>Poaceae</taxon>
        <taxon>BOP clade</taxon>
        <taxon>Pooideae</taxon>
        <taxon>Triticodae</taxon>
        <taxon>Triticeae</taxon>
        <taxon>Triticinae</taxon>
        <taxon>Aegilops</taxon>
    </lineage>
</organism>
<reference evidence="1" key="4">
    <citation type="submission" date="2019-03" db="UniProtKB">
        <authorList>
            <consortium name="EnsemblPlants"/>
        </authorList>
    </citation>
    <scope>IDENTIFICATION</scope>
</reference>
<accession>A0A453R179</accession>
<evidence type="ECO:0000313" key="1">
    <source>
        <dbReference type="EnsemblPlants" id="AET7Gv20416300.18"/>
    </source>
</evidence>
<dbReference type="AlphaFoldDB" id="A0A453R179"/>
<protein>
    <submittedName>
        <fullName evidence="1">Uncharacterized protein</fullName>
    </submittedName>
</protein>
<reference evidence="2" key="1">
    <citation type="journal article" date="2014" name="Science">
        <title>Ancient hybridizations among the ancestral genomes of bread wheat.</title>
        <authorList>
            <consortium name="International Wheat Genome Sequencing Consortium,"/>
            <person name="Marcussen T."/>
            <person name="Sandve S.R."/>
            <person name="Heier L."/>
            <person name="Spannagl M."/>
            <person name="Pfeifer M."/>
            <person name="Jakobsen K.S."/>
            <person name="Wulff B.B."/>
            <person name="Steuernagel B."/>
            <person name="Mayer K.F."/>
            <person name="Olsen O.A."/>
        </authorList>
    </citation>
    <scope>NUCLEOTIDE SEQUENCE [LARGE SCALE GENOMIC DNA]</scope>
    <source>
        <strain evidence="2">cv. AL8/78</strain>
    </source>
</reference>
<keyword evidence="2" id="KW-1185">Reference proteome</keyword>
<sequence length="110" mass="12680">MRKKLTRPAVVWEHGQRWTSIRSAPKSESLATLNNILIGHNLGKAKAYPLLYKLRHPRPKQITTNLPQVVCSPEQSIDLAEHHGFRRRGPQHRGHHWQCHLLRPLPLPCA</sequence>
<proteinExistence type="predicted"/>
<reference evidence="1" key="5">
    <citation type="journal article" date="2021" name="G3 (Bethesda)">
        <title>Aegilops tauschii genome assembly Aet v5.0 features greater sequence contiguity and improved annotation.</title>
        <authorList>
            <person name="Wang L."/>
            <person name="Zhu T."/>
            <person name="Rodriguez J.C."/>
            <person name="Deal K.R."/>
            <person name="Dubcovsky J."/>
            <person name="McGuire P.E."/>
            <person name="Lux T."/>
            <person name="Spannagl M."/>
            <person name="Mayer K.F.X."/>
            <person name="Baldrich P."/>
            <person name="Meyers B.C."/>
            <person name="Huo N."/>
            <person name="Gu Y.Q."/>
            <person name="Zhou H."/>
            <person name="Devos K.M."/>
            <person name="Bennetzen J.L."/>
            <person name="Unver T."/>
            <person name="Budak H."/>
            <person name="Gulick P.J."/>
            <person name="Galiba G."/>
            <person name="Kalapos B."/>
            <person name="Nelson D.R."/>
            <person name="Li P."/>
            <person name="You F.M."/>
            <person name="Luo M.C."/>
            <person name="Dvorak J."/>
        </authorList>
    </citation>
    <scope>NUCLEOTIDE SEQUENCE [LARGE SCALE GENOMIC DNA]</scope>
    <source>
        <strain evidence="1">cv. AL8/78</strain>
    </source>
</reference>
<dbReference type="Proteomes" id="UP000015105">
    <property type="component" value="Chromosome 7D"/>
</dbReference>
<dbReference type="EnsemblPlants" id="AET7Gv20416300.18">
    <property type="protein sequence ID" value="AET7Gv20416300.18"/>
    <property type="gene ID" value="AET7Gv20416300"/>
</dbReference>
<reference evidence="2" key="2">
    <citation type="journal article" date="2017" name="Nat. Plants">
        <title>The Aegilops tauschii genome reveals multiple impacts of transposons.</title>
        <authorList>
            <person name="Zhao G."/>
            <person name="Zou C."/>
            <person name="Li K."/>
            <person name="Wang K."/>
            <person name="Li T."/>
            <person name="Gao L."/>
            <person name="Zhang X."/>
            <person name="Wang H."/>
            <person name="Yang Z."/>
            <person name="Liu X."/>
            <person name="Jiang W."/>
            <person name="Mao L."/>
            <person name="Kong X."/>
            <person name="Jiao Y."/>
            <person name="Jia J."/>
        </authorList>
    </citation>
    <scope>NUCLEOTIDE SEQUENCE [LARGE SCALE GENOMIC DNA]</scope>
    <source>
        <strain evidence="2">cv. AL8/78</strain>
    </source>
</reference>
<name>A0A453R179_AEGTS</name>